<sequence length="19" mass="2063">MHGKATANWMMGGVRGMEV</sequence>
<name>T0MA53_COLGC</name>
<reference evidence="2" key="1">
    <citation type="journal article" date="2013" name="Mol. Plant Microbe Interact.">
        <title>Global aspects of pacC regulation of pathogenicity genes in Colletotrichum gloeosporioides as revealed by transcriptome analysis.</title>
        <authorList>
            <person name="Alkan N."/>
            <person name="Meng X."/>
            <person name="Friedlander G."/>
            <person name="Reuveni E."/>
            <person name="Sukno S."/>
            <person name="Sherman A."/>
            <person name="Thon M."/>
            <person name="Fluhr R."/>
            <person name="Prusky D."/>
        </authorList>
    </citation>
    <scope>NUCLEOTIDE SEQUENCE [LARGE SCALE GENOMIC DNA]</scope>
    <source>
        <strain evidence="2">Cg-14</strain>
    </source>
</reference>
<proteinExistence type="predicted"/>
<dbReference type="HOGENOM" id="CLU_3429935_0_0_1"/>
<evidence type="ECO:0000313" key="1">
    <source>
        <dbReference type="EMBL" id="EQB57880.1"/>
    </source>
</evidence>
<organism evidence="1 2">
    <name type="scientific">Colletotrichum gloeosporioides (strain Cg-14)</name>
    <name type="common">Anthracnose fungus</name>
    <name type="synonym">Glomerella cingulata</name>
    <dbReference type="NCBI Taxonomy" id="1237896"/>
    <lineage>
        <taxon>Eukaryota</taxon>
        <taxon>Fungi</taxon>
        <taxon>Dikarya</taxon>
        <taxon>Ascomycota</taxon>
        <taxon>Pezizomycotina</taxon>
        <taxon>Sordariomycetes</taxon>
        <taxon>Hypocreomycetidae</taxon>
        <taxon>Glomerellales</taxon>
        <taxon>Glomerellaceae</taxon>
        <taxon>Colletotrichum</taxon>
        <taxon>Colletotrichum gloeosporioides species complex</taxon>
    </lineage>
</organism>
<dbReference type="EMBL" id="AMYD01000404">
    <property type="protein sequence ID" value="EQB57880.1"/>
    <property type="molecule type" value="Genomic_DNA"/>
</dbReference>
<dbReference type="AlphaFoldDB" id="T0MA53"/>
<comment type="caution">
    <text evidence="1">The sequence shown here is derived from an EMBL/GenBank/DDBJ whole genome shotgun (WGS) entry which is preliminary data.</text>
</comment>
<accession>T0MA53</accession>
<protein>
    <submittedName>
        <fullName evidence="1">Uncharacterized protein</fullName>
    </submittedName>
</protein>
<evidence type="ECO:0000313" key="2">
    <source>
        <dbReference type="Proteomes" id="UP000015530"/>
    </source>
</evidence>
<dbReference type="Proteomes" id="UP000015530">
    <property type="component" value="Unassembled WGS sequence"/>
</dbReference>
<gene>
    <name evidence="1" type="ORF">CGLO_01941</name>
</gene>